<accession>A0A919HQT8</accession>
<name>A0A919HQT8_KLEPN</name>
<dbReference type="Pfam" id="PF12911">
    <property type="entry name" value="OppC_N"/>
    <property type="match status" value="1"/>
</dbReference>
<gene>
    <name evidence="3" type="ORF">KPZU09_26890</name>
</gene>
<comment type="caution">
    <text evidence="3">The sequence shown here is derived from an EMBL/GenBank/DDBJ whole genome shotgun (WGS) entry which is preliminary data.</text>
</comment>
<keyword evidence="1" id="KW-0812">Transmembrane</keyword>
<feature type="transmembrane region" description="Helical" evidence="1">
    <location>
        <begin position="39"/>
        <end position="61"/>
    </location>
</feature>
<sequence>MRLLNWRRQAALNAMPGIRPGEIHTPWHEFWRRFRRQPVAMGAGIFVLLLIAVAIVAPWIAPYDAENYFDYDRLNEGPSLVHWFGVDSRDGIFSAGCWSGRRSRWPPGYWRC</sequence>
<dbReference type="EMBL" id="BNFF01000001">
    <property type="protein sequence ID" value="GHK52953.1"/>
    <property type="molecule type" value="Genomic_DNA"/>
</dbReference>
<dbReference type="InterPro" id="IPR025966">
    <property type="entry name" value="OppC_N"/>
</dbReference>
<protein>
    <recommendedName>
        <fullName evidence="2">Oligopeptide transport permease C-like N-terminal domain-containing protein</fullName>
    </recommendedName>
</protein>
<dbReference type="AlphaFoldDB" id="A0A919HQT8"/>
<dbReference type="GO" id="GO:0005886">
    <property type="term" value="C:plasma membrane"/>
    <property type="evidence" value="ECO:0007669"/>
    <property type="project" value="UniProtKB-SubCell"/>
</dbReference>
<keyword evidence="1" id="KW-1133">Transmembrane helix</keyword>
<feature type="domain" description="Oligopeptide transport permease C-like N-terminal" evidence="2">
    <location>
        <begin position="25"/>
        <end position="78"/>
    </location>
</feature>
<keyword evidence="1" id="KW-0472">Membrane</keyword>
<evidence type="ECO:0000256" key="1">
    <source>
        <dbReference type="SAM" id="Phobius"/>
    </source>
</evidence>
<evidence type="ECO:0000313" key="4">
    <source>
        <dbReference type="Proteomes" id="UP000655094"/>
    </source>
</evidence>
<evidence type="ECO:0000313" key="3">
    <source>
        <dbReference type="EMBL" id="GHK52953.1"/>
    </source>
</evidence>
<evidence type="ECO:0000259" key="2">
    <source>
        <dbReference type="Pfam" id="PF12911"/>
    </source>
</evidence>
<reference evidence="3" key="1">
    <citation type="submission" date="2020-10" db="EMBL/GenBank/DDBJ databases">
        <title>Genome Sequence of ESBL Producing Zambian Clinical Strains.</title>
        <authorList>
            <person name="Shawa M."/>
            <person name="Furuta Y."/>
            <person name="Simbotwe M."/>
            <person name="Mulenga E."/>
            <person name="Mubanga M."/>
            <person name="Mulenga G."/>
            <person name="Kaile C."/>
            <person name="Zorigt T."/>
            <person name="Hang'ombe B."/>
            <person name="Higashi H."/>
        </authorList>
    </citation>
    <scope>NUCLEOTIDE SEQUENCE</scope>
    <source>
        <strain evidence="3">Zam_UTH_09</strain>
    </source>
</reference>
<dbReference type="Proteomes" id="UP000655094">
    <property type="component" value="Unassembled WGS sequence"/>
</dbReference>
<proteinExistence type="predicted"/>
<organism evidence="3 4">
    <name type="scientific">Klebsiella pneumoniae</name>
    <dbReference type="NCBI Taxonomy" id="573"/>
    <lineage>
        <taxon>Bacteria</taxon>
        <taxon>Pseudomonadati</taxon>
        <taxon>Pseudomonadota</taxon>
        <taxon>Gammaproteobacteria</taxon>
        <taxon>Enterobacterales</taxon>
        <taxon>Enterobacteriaceae</taxon>
        <taxon>Klebsiella/Raoultella group</taxon>
        <taxon>Klebsiella</taxon>
        <taxon>Klebsiella pneumoniae complex</taxon>
    </lineage>
</organism>